<gene>
    <name evidence="1" type="ORF">EYS08_14530</name>
</gene>
<dbReference type="OrthoDB" id="9794147at2"/>
<sequence>MMKLLLIILFLLFAGLRPAGKTRSTSRWVVSENSMLTVNGSTNINRFSCVILQYPKTDTVLVSKDKTEHIALSGILNLEVKNFDCNSTMMTKQLLNTLKENRFPVLRIKFLSLKEIPSEGQNSFVKGDVEITLSGVLKRYEICYQINVKRGTIELIGQQAINFSDFHLIPPKKIGRLIQAKDQLVVAFFLKMERAG</sequence>
<name>A0A4Q9HBB9_9SPHI</name>
<dbReference type="AlphaFoldDB" id="A0A4Q9HBB9"/>
<dbReference type="EMBL" id="SIXF01000013">
    <property type="protein sequence ID" value="TBO41446.1"/>
    <property type="molecule type" value="Genomic_DNA"/>
</dbReference>
<comment type="caution">
    <text evidence="1">The sequence shown here is derived from an EMBL/GenBank/DDBJ whole genome shotgun (WGS) entry which is preliminary data.</text>
</comment>
<dbReference type="Gene3D" id="2.40.128.110">
    <property type="entry name" value="Lipid/polyisoprenoid-binding, YceI-like"/>
    <property type="match status" value="1"/>
</dbReference>
<organism evidence="1 2">
    <name type="scientific">Pedobacter kyonggii</name>
    <dbReference type="NCBI Taxonomy" id="1926871"/>
    <lineage>
        <taxon>Bacteria</taxon>
        <taxon>Pseudomonadati</taxon>
        <taxon>Bacteroidota</taxon>
        <taxon>Sphingobacteriia</taxon>
        <taxon>Sphingobacteriales</taxon>
        <taxon>Sphingobacteriaceae</taxon>
        <taxon>Pedobacter</taxon>
    </lineage>
</organism>
<dbReference type="Proteomes" id="UP000291819">
    <property type="component" value="Unassembled WGS sequence"/>
</dbReference>
<dbReference type="SUPFAM" id="SSF101874">
    <property type="entry name" value="YceI-like"/>
    <property type="match status" value="1"/>
</dbReference>
<protein>
    <submittedName>
        <fullName evidence="1">YceI family protein</fullName>
    </submittedName>
</protein>
<reference evidence="1 2" key="1">
    <citation type="submission" date="2019-02" db="EMBL/GenBank/DDBJ databases">
        <title>Pedobacter kyonggii whole genome sequence analysis.</title>
        <authorList>
            <person name="Dahal R.H."/>
        </authorList>
    </citation>
    <scope>NUCLEOTIDE SEQUENCE [LARGE SCALE GENOMIC DNA]</scope>
    <source>
        <strain evidence="1 2">K-4-11-1</strain>
    </source>
</reference>
<evidence type="ECO:0000313" key="2">
    <source>
        <dbReference type="Proteomes" id="UP000291819"/>
    </source>
</evidence>
<keyword evidence="2" id="KW-1185">Reference proteome</keyword>
<accession>A0A4Q9HBB9</accession>
<proteinExistence type="predicted"/>
<dbReference type="RefSeq" id="WP_131030727.1">
    <property type="nucleotide sequence ID" value="NZ_SIXF01000013.1"/>
</dbReference>
<evidence type="ECO:0000313" key="1">
    <source>
        <dbReference type="EMBL" id="TBO41446.1"/>
    </source>
</evidence>
<dbReference type="InterPro" id="IPR036761">
    <property type="entry name" value="TTHA0802/YceI-like_sf"/>
</dbReference>